<evidence type="ECO:0000313" key="3">
    <source>
        <dbReference type="Proteomes" id="UP000515847"/>
    </source>
</evidence>
<accession>A0A7G6DZY1</accession>
<organism evidence="2 3">
    <name type="scientific">Thermanaerosceptrum fracticalcis</name>
    <dbReference type="NCBI Taxonomy" id="1712410"/>
    <lineage>
        <taxon>Bacteria</taxon>
        <taxon>Bacillati</taxon>
        <taxon>Bacillota</taxon>
        <taxon>Clostridia</taxon>
        <taxon>Eubacteriales</taxon>
        <taxon>Peptococcaceae</taxon>
        <taxon>Thermanaerosceptrum</taxon>
    </lineage>
</organism>
<protein>
    <submittedName>
        <fullName evidence="2">Uncharacterized protein</fullName>
    </submittedName>
</protein>
<sequence>MSEKLLNEILSEIKSIKGEIVNIKTTLDEHTQLLKALEHRTEENTAQINSIAENVEYLKGTQARQERILERLSLRSIEQETEIQFLDHKEREHEKEIFNIKKRLEIA</sequence>
<evidence type="ECO:0000313" key="2">
    <source>
        <dbReference type="EMBL" id="QNB45385.1"/>
    </source>
</evidence>
<dbReference type="EMBL" id="CP045798">
    <property type="protein sequence ID" value="QNB45385.1"/>
    <property type="molecule type" value="Genomic_DNA"/>
</dbReference>
<proteinExistence type="predicted"/>
<dbReference type="Proteomes" id="UP000515847">
    <property type="component" value="Chromosome"/>
</dbReference>
<dbReference type="KEGG" id="tfr:BR63_03090"/>
<dbReference type="AlphaFoldDB" id="A0A7G6DZY1"/>
<feature type="coiled-coil region" evidence="1">
    <location>
        <begin position="20"/>
        <end position="47"/>
    </location>
</feature>
<name>A0A7G6DZY1_THEFR</name>
<dbReference type="RefSeq" id="WP_034426128.1">
    <property type="nucleotide sequence ID" value="NZ_CP045798.1"/>
</dbReference>
<gene>
    <name evidence="2" type="ORF">BR63_03090</name>
</gene>
<keyword evidence="3" id="KW-1185">Reference proteome</keyword>
<reference evidence="2 3" key="1">
    <citation type="journal article" date="2019" name="Front. Microbiol.">
        <title>Thermoanaerosceptrum fracticalcis gen. nov. sp. nov., a Novel Fumarate-Fermenting Microorganism From a Deep Fractured Carbonate Aquifer of the US Great Basin.</title>
        <authorList>
            <person name="Hamilton-Brehm S.D."/>
            <person name="Stewart L.E."/>
            <person name="Zavarin M."/>
            <person name="Caldwell M."/>
            <person name="Lawson P.A."/>
            <person name="Onstott T.C."/>
            <person name="Grzymski J."/>
            <person name="Neveux I."/>
            <person name="Lollar B.S."/>
            <person name="Russell C.E."/>
            <person name="Moser D.P."/>
        </authorList>
    </citation>
    <scope>NUCLEOTIDE SEQUENCE [LARGE SCALE GENOMIC DNA]</scope>
    <source>
        <strain evidence="2 3">DRI-13</strain>
    </source>
</reference>
<keyword evidence="1" id="KW-0175">Coiled coil</keyword>
<evidence type="ECO:0000256" key="1">
    <source>
        <dbReference type="SAM" id="Coils"/>
    </source>
</evidence>
<dbReference type="OrthoDB" id="1707630at2"/>